<evidence type="ECO:0000256" key="6">
    <source>
        <dbReference type="SAM" id="MobiDB-lite"/>
    </source>
</evidence>
<evidence type="ECO:0000256" key="3">
    <source>
        <dbReference type="ARBA" id="ARBA00022525"/>
    </source>
</evidence>
<feature type="signal peptide" evidence="5">
    <location>
        <begin position="1"/>
        <end position="19"/>
    </location>
</feature>
<comment type="function">
    <text evidence="5">Effector that suppresses plant defense responses during pathogen infection.</text>
</comment>
<dbReference type="InterPro" id="IPR031825">
    <property type="entry name" value="RXLR"/>
</dbReference>
<sequence length="89" mass="9290">MRLSYALLLAAATTLLASGETASGVSRMGSPDSVISLGGNIDAEKRFLRVNGNEGRGSPDEVEDGTNTELGQQPASQSANIVNHFYSYG</sequence>
<dbReference type="EMBL" id="QXFV01002080">
    <property type="protein sequence ID" value="KAE8993184.1"/>
    <property type="molecule type" value="Genomic_DNA"/>
</dbReference>
<comment type="similarity">
    <text evidence="2 5">Belongs to the RxLR effector family.</text>
</comment>
<keyword evidence="4 5" id="KW-0732">Signal</keyword>
<evidence type="ECO:0000256" key="5">
    <source>
        <dbReference type="RuleBase" id="RU367124"/>
    </source>
</evidence>
<protein>
    <recommendedName>
        <fullName evidence="5">RxLR effector protein</fullName>
    </recommendedName>
</protein>
<comment type="caution">
    <text evidence="7">The sequence shown here is derived from an EMBL/GenBank/DDBJ whole genome shotgun (WGS) entry which is preliminary data.</text>
</comment>
<accession>A0A6A3JM14</accession>
<dbReference type="Proteomes" id="UP000429607">
    <property type="component" value="Unassembled WGS sequence"/>
</dbReference>
<comment type="domain">
    <text evidence="5">The RxLR-dEER motif acts to carry the protein into the host cell cytoplasm through binding to cell surface phosphatidylinositol-3-phosphate.</text>
</comment>
<proteinExistence type="inferred from homology"/>
<dbReference type="AlphaFoldDB" id="A0A6A3JM14"/>
<feature type="region of interest" description="Disordered" evidence="6">
    <location>
        <begin position="50"/>
        <end position="78"/>
    </location>
</feature>
<feature type="compositionally biased region" description="Polar residues" evidence="6">
    <location>
        <begin position="67"/>
        <end position="78"/>
    </location>
</feature>
<evidence type="ECO:0000256" key="4">
    <source>
        <dbReference type="ARBA" id="ARBA00022729"/>
    </source>
</evidence>
<keyword evidence="3 5" id="KW-0964">Secreted</keyword>
<gene>
    <name evidence="7" type="ORF">PR001_g20736</name>
</gene>
<feature type="chain" id="PRO_5028500378" description="RxLR effector protein" evidence="5">
    <location>
        <begin position="20"/>
        <end position="89"/>
    </location>
</feature>
<comment type="subcellular location">
    <subcellularLocation>
        <location evidence="1 5">Secreted</location>
    </subcellularLocation>
</comment>
<name>A0A6A3JM14_9STRA</name>
<evidence type="ECO:0000256" key="1">
    <source>
        <dbReference type="ARBA" id="ARBA00004613"/>
    </source>
</evidence>
<reference evidence="7 8" key="1">
    <citation type="submission" date="2018-09" db="EMBL/GenBank/DDBJ databases">
        <title>Genomic investigation of the strawberry pathogen Phytophthora fragariae indicates pathogenicity is determined by transcriptional variation in three key races.</title>
        <authorList>
            <person name="Adams T.M."/>
            <person name="Armitage A.D."/>
            <person name="Sobczyk M.K."/>
            <person name="Bates H.J."/>
            <person name="Dunwell J.M."/>
            <person name="Nellist C.F."/>
            <person name="Harrison R.J."/>
        </authorList>
    </citation>
    <scope>NUCLEOTIDE SEQUENCE [LARGE SCALE GENOMIC DNA]</scope>
    <source>
        <strain evidence="7 8">SCRP249</strain>
    </source>
</reference>
<dbReference type="Pfam" id="PF16810">
    <property type="entry name" value="RXLR"/>
    <property type="match status" value="1"/>
</dbReference>
<evidence type="ECO:0000313" key="8">
    <source>
        <dbReference type="Proteomes" id="UP000429607"/>
    </source>
</evidence>
<evidence type="ECO:0000313" key="7">
    <source>
        <dbReference type="EMBL" id="KAE8993184.1"/>
    </source>
</evidence>
<dbReference type="GO" id="GO:0005576">
    <property type="term" value="C:extracellular region"/>
    <property type="evidence" value="ECO:0007669"/>
    <property type="project" value="UniProtKB-SubCell"/>
</dbReference>
<organism evidence="7 8">
    <name type="scientific">Phytophthora rubi</name>
    <dbReference type="NCBI Taxonomy" id="129364"/>
    <lineage>
        <taxon>Eukaryota</taxon>
        <taxon>Sar</taxon>
        <taxon>Stramenopiles</taxon>
        <taxon>Oomycota</taxon>
        <taxon>Peronosporomycetes</taxon>
        <taxon>Peronosporales</taxon>
        <taxon>Peronosporaceae</taxon>
        <taxon>Phytophthora</taxon>
    </lineage>
</organism>
<evidence type="ECO:0000256" key="2">
    <source>
        <dbReference type="ARBA" id="ARBA00010400"/>
    </source>
</evidence>